<organism evidence="1 2">
    <name type="scientific">Taklimakanibacter albus</name>
    <dbReference type="NCBI Taxonomy" id="2800327"/>
    <lineage>
        <taxon>Bacteria</taxon>
        <taxon>Pseudomonadati</taxon>
        <taxon>Pseudomonadota</taxon>
        <taxon>Alphaproteobacteria</taxon>
        <taxon>Hyphomicrobiales</taxon>
        <taxon>Aestuariivirgaceae</taxon>
        <taxon>Taklimakanibacter</taxon>
    </lineage>
</organism>
<comment type="caution">
    <text evidence="1">The sequence shown here is derived from an EMBL/GenBank/DDBJ whole genome shotgun (WGS) entry which is preliminary data.</text>
</comment>
<sequence>MPALIDRLYEAAFLPELWPGVLDDLGSLSGSHAGTMFVFDGIRPIRFRATELVREITERFCSSGQWMESGRIPYYHRHPFTGFIIAQDYYPPEFLAADIPFQNKRKLGLNGEMGTIIPMPGGELAVYVFGKRESDGPYVRNDIKVLELLHPHMARAGLIAARLGMERAQAMVSALAALGLPAAVMTVAGRVLAVNSLLEDMPRLFLPAAFGGLAIADERANQLLQETVAASRGDREPLVRSIPVAAREGSPPVILHVVPLRRAAHDVFSGADILVAATAVSATALVPSPGILTGLFDLTPAEARLASALVAGRTLKEAAAECGITVKSSRGYLARVLHKTGTGQQSQLVALLKGAGPLGSALNAQR</sequence>
<evidence type="ECO:0000313" key="1">
    <source>
        <dbReference type="EMBL" id="MBK1870144.1"/>
    </source>
</evidence>
<dbReference type="EMBL" id="JAENHL010000008">
    <property type="protein sequence ID" value="MBK1870144.1"/>
    <property type="molecule type" value="Genomic_DNA"/>
</dbReference>
<dbReference type="Proteomes" id="UP000616151">
    <property type="component" value="Unassembled WGS sequence"/>
</dbReference>
<reference evidence="1" key="1">
    <citation type="submission" date="2021-01" db="EMBL/GenBank/DDBJ databases">
        <authorList>
            <person name="Sun Q."/>
        </authorList>
    </citation>
    <scope>NUCLEOTIDE SEQUENCE</scope>
    <source>
        <strain evidence="1">YIM B02566</strain>
    </source>
</reference>
<evidence type="ECO:0000313" key="2">
    <source>
        <dbReference type="Proteomes" id="UP000616151"/>
    </source>
</evidence>
<accession>A0ACC5RBY7</accession>
<name>A0ACC5RBY7_9HYPH</name>
<gene>
    <name evidence="1" type="ORF">JHL16_27520</name>
</gene>
<protein>
    <submittedName>
        <fullName evidence="1">Helix-turn-helix transcriptional regulator</fullName>
    </submittedName>
</protein>
<proteinExistence type="predicted"/>
<keyword evidence="2" id="KW-1185">Reference proteome</keyword>